<organism evidence="2 3">
    <name type="scientific">Karstenula rhodostoma CBS 690.94</name>
    <dbReference type="NCBI Taxonomy" id="1392251"/>
    <lineage>
        <taxon>Eukaryota</taxon>
        <taxon>Fungi</taxon>
        <taxon>Dikarya</taxon>
        <taxon>Ascomycota</taxon>
        <taxon>Pezizomycotina</taxon>
        <taxon>Dothideomycetes</taxon>
        <taxon>Pleosporomycetidae</taxon>
        <taxon>Pleosporales</taxon>
        <taxon>Massarineae</taxon>
        <taxon>Didymosphaeriaceae</taxon>
        <taxon>Karstenula</taxon>
    </lineage>
</organism>
<keyword evidence="3" id="KW-1185">Reference proteome</keyword>
<feature type="transmembrane region" description="Helical" evidence="1">
    <location>
        <begin position="20"/>
        <end position="40"/>
    </location>
</feature>
<keyword evidence="1" id="KW-1133">Transmembrane helix</keyword>
<name>A0A9P4UH15_9PLEO</name>
<dbReference type="AlphaFoldDB" id="A0A9P4UH15"/>
<keyword evidence="1" id="KW-0472">Membrane</keyword>
<dbReference type="EMBL" id="MU001494">
    <property type="protein sequence ID" value="KAF2449705.1"/>
    <property type="molecule type" value="Genomic_DNA"/>
</dbReference>
<evidence type="ECO:0000313" key="3">
    <source>
        <dbReference type="Proteomes" id="UP000799764"/>
    </source>
</evidence>
<evidence type="ECO:0000256" key="1">
    <source>
        <dbReference type="SAM" id="Phobius"/>
    </source>
</evidence>
<keyword evidence="1" id="KW-0812">Transmembrane</keyword>
<gene>
    <name evidence="2" type="ORF">P171DRAFT_198551</name>
</gene>
<sequence>MSTPAFEAFGATLVVAIFRMGAFEVVITIISAFISAVPVLHVGMHQFRRVVVFLISPRSLKME</sequence>
<comment type="caution">
    <text evidence="2">The sequence shown here is derived from an EMBL/GenBank/DDBJ whole genome shotgun (WGS) entry which is preliminary data.</text>
</comment>
<accession>A0A9P4UH15</accession>
<protein>
    <submittedName>
        <fullName evidence="2">Uncharacterized protein</fullName>
    </submittedName>
</protein>
<reference evidence="2" key="1">
    <citation type="journal article" date="2020" name="Stud. Mycol.">
        <title>101 Dothideomycetes genomes: a test case for predicting lifestyles and emergence of pathogens.</title>
        <authorList>
            <person name="Haridas S."/>
            <person name="Albert R."/>
            <person name="Binder M."/>
            <person name="Bloem J."/>
            <person name="Labutti K."/>
            <person name="Salamov A."/>
            <person name="Andreopoulos B."/>
            <person name="Baker S."/>
            <person name="Barry K."/>
            <person name="Bills G."/>
            <person name="Bluhm B."/>
            <person name="Cannon C."/>
            <person name="Castanera R."/>
            <person name="Culley D."/>
            <person name="Daum C."/>
            <person name="Ezra D."/>
            <person name="Gonzalez J."/>
            <person name="Henrissat B."/>
            <person name="Kuo A."/>
            <person name="Liang C."/>
            <person name="Lipzen A."/>
            <person name="Lutzoni F."/>
            <person name="Magnuson J."/>
            <person name="Mondo S."/>
            <person name="Nolan M."/>
            <person name="Ohm R."/>
            <person name="Pangilinan J."/>
            <person name="Park H.-J."/>
            <person name="Ramirez L."/>
            <person name="Alfaro M."/>
            <person name="Sun H."/>
            <person name="Tritt A."/>
            <person name="Yoshinaga Y."/>
            <person name="Zwiers L.-H."/>
            <person name="Turgeon B."/>
            <person name="Goodwin S."/>
            <person name="Spatafora J."/>
            <person name="Crous P."/>
            <person name="Grigoriev I."/>
        </authorList>
    </citation>
    <scope>NUCLEOTIDE SEQUENCE</scope>
    <source>
        <strain evidence="2">CBS 690.94</strain>
    </source>
</reference>
<dbReference type="Proteomes" id="UP000799764">
    <property type="component" value="Unassembled WGS sequence"/>
</dbReference>
<evidence type="ECO:0000313" key="2">
    <source>
        <dbReference type="EMBL" id="KAF2449705.1"/>
    </source>
</evidence>
<proteinExistence type="predicted"/>